<dbReference type="Proteomes" id="UP000614469">
    <property type="component" value="Unassembled WGS sequence"/>
</dbReference>
<dbReference type="AlphaFoldDB" id="A0A8J6NI83"/>
<dbReference type="GO" id="GO:0016020">
    <property type="term" value="C:membrane"/>
    <property type="evidence" value="ECO:0007669"/>
    <property type="project" value="UniProtKB-SubCell"/>
</dbReference>
<sequence>MFPINDTEPNRYSAFPIMTLSIIFLNTAIFIIWPPHIYGDIFEWVATVPTMVFSRIGGGFLTGLTSMFLHGGLFHLFGNMFGLWVFGRRVEDACGYWRFLAFYLLVGFGADLIYILVNYQSDIPVIGASGAVFGVMGAYLILYPKGRIRTLILWFSLIPSWPKIRAYWVILYFLTLQLLPAADVLFNESNNQYKVAYWGHLGGFFASLTILLFLRPEAFARYWSDTQV</sequence>
<dbReference type="PANTHER" id="PTHR43731">
    <property type="entry name" value="RHOMBOID PROTEASE"/>
    <property type="match status" value="1"/>
</dbReference>
<proteinExistence type="inferred from homology"/>
<evidence type="ECO:0000256" key="1">
    <source>
        <dbReference type="ARBA" id="ARBA00004141"/>
    </source>
</evidence>
<evidence type="ECO:0000256" key="3">
    <source>
        <dbReference type="ARBA" id="ARBA00022692"/>
    </source>
</evidence>
<evidence type="ECO:0000259" key="8">
    <source>
        <dbReference type="Pfam" id="PF01694"/>
    </source>
</evidence>
<dbReference type="GO" id="GO:0004252">
    <property type="term" value="F:serine-type endopeptidase activity"/>
    <property type="evidence" value="ECO:0007669"/>
    <property type="project" value="InterPro"/>
</dbReference>
<comment type="caution">
    <text evidence="9">The sequence shown here is derived from an EMBL/GenBank/DDBJ whole genome shotgun (WGS) entry which is preliminary data.</text>
</comment>
<feature type="domain" description="Peptidase S54 rhomboid" evidence="8">
    <location>
        <begin position="63"/>
        <end position="214"/>
    </location>
</feature>
<name>A0A8J6NI83_9CHLR</name>
<keyword evidence="6 7" id="KW-0472">Membrane</keyword>
<dbReference type="InterPro" id="IPR022764">
    <property type="entry name" value="Peptidase_S54_rhomboid_dom"/>
</dbReference>
<feature type="transmembrane region" description="Helical" evidence="7">
    <location>
        <begin position="123"/>
        <end position="143"/>
    </location>
</feature>
<reference evidence="9 10" key="1">
    <citation type="submission" date="2020-08" db="EMBL/GenBank/DDBJ databases">
        <title>Bridging the membrane lipid divide: bacteria of the FCB group superphylum have the potential to synthesize archaeal ether lipids.</title>
        <authorList>
            <person name="Villanueva L."/>
            <person name="Von Meijenfeldt F.A.B."/>
            <person name="Westbye A.B."/>
            <person name="Yadav S."/>
            <person name="Hopmans E.C."/>
            <person name="Dutilh B.E."/>
            <person name="Sinninghe Damste J.S."/>
        </authorList>
    </citation>
    <scope>NUCLEOTIDE SEQUENCE [LARGE SCALE GENOMIC DNA]</scope>
    <source>
        <strain evidence="9">NIOZ-UU36</strain>
    </source>
</reference>
<feature type="transmembrane region" description="Helical" evidence="7">
    <location>
        <begin position="67"/>
        <end position="87"/>
    </location>
</feature>
<dbReference type="PANTHER" id="PTHR43731:SF14">
    <property type="entry name" value="PRESENILIN-ASSOCIATED RHOMBOID-LIKE PROTEIN, MITOCHONDRIAL"/>
    <property type="match status" value="1"/>
</dbReference>
<gene>
    <name evidence="9" type="ORF">H8E29_16035</name>
</gene>
<organism evidence="9 10">
    <name type="scientific">Candidatus Desulfolinea nitratireducens</name>
    <dbReference type="NCBI Taxonomy" id="2841698"/>
    <lineage>
        <taxon>Bacteria</taxon>
        <taxon>Bacillati</taxon>
        <taxon>Chloroflexota</taxon>
        <taxon>Anaerolineae</taxon>
        <taxon>Anaerolineales</taxon>
        <taxon>Anaerolineales incertae sedis</taxon>
        <taxon>Candidatus Desulfolinea</taxon>
    </lineage>
</organism>
<evidence type="ECO:0000256" key="7">
    <source>
        <dbReference type="SAM" id="Phobius"/>
    </source>
</evidence>
<comment type="subcellular location">
    <subcellularLocation>
        <location evidence="1">Membrane</location>
        <topology evidence="1">Multi-pass membrane protein</topology>
    </subcellularLocation>
</comment>
<dbReference type="InterPro" id="IPR035952">
    <property type="entry name" value="Rhomboid-like_sf"/>
</dbReference>
<keyword evidence="4" id="KW-0378">Hydrolase</keyword>
<evidence type="ECO:0000256" key="2">
    <source>
        <dbReference type="ARBA" id="ARBA00009045"/>
    </source>
</evidence>
<dbReference type="InterPro" id="IPR050925">
    <property type="entry name" value="Rhomboid_protease_S54"/>
</dbReference>
<dbReference type="SUPFAM" id="SSF144091">
    <property type="entry name" value="Rhomboid-like"/>
    <property type="match status" value="1"/>
</dbReference>
<dbReference type="Gene3D" id="1.20.1540.10">
    <property type="entry name" value="Rhomboid-like"/>
    <property type="match status" value="1"/>
</dbReference>
<dbReference type="Pfam" id="PF01694">
    <property type="entry name" value="Rhomboid"/>
    <property type="match status" value="1"/>
</dbReference>
<feature type="transmembrane region" description="Helical" evidence="7">
    <location>
        <begin position="99"/>
        <end position="117"/>
    </location>
</feature>
<evidence type="ECO:0000313" key="9">
    <source>
        <dbReference type="EMBL" id="MBC8336773.1"/>
    </source>
</evidence>
<keyword evidence="3 7" id="KW-0812">Transmembrane</keyword>
<evidence type="ECO:0000256" key="4">
    <source>
        <dbReference type="ARBA" id="ARBA00022801"/>
    </source>
</evidence>
<evidence type="ECO:0000313" key="10">
    <source>
        <dbReference type="Proteomes" id="UP000614469"/>
    </source>
</evidence>
<dbReference type="EMBL" id="JACNJN010000191">
    <property type="protein sequence ID" value="MBC8336773.1"/>
    <property type="molecule type" value="Genomic_DNA"/>
</dbReference>
<dbReference type="GO" id="GO:0006508">
    <property type="term" value="P:proteolysis"/>
    <property type="evidence" value="ECO:0007669"/>
    <property type="project" value="UniProtKB-KW"/>
</dbReference>
<accession>A0A8J6NI83</accession>
<keyword evidence="5 7" id="KW-1133">Transmembrane helix</keyword>
<protein>
    <submittedName>
        <fullName evidence="9">Rhomboid family intramembrane serine protease</fullName>
    </submittedName>
</protein>
<feature type="transmembrane region" description="Helical" evidence="7">
    <location>
        <begin position="195"/>
        <end position="214"/>
    </location>
</feature>
<comment type="similarity">
    <text evidence="2">Belongs to the peptidase S54 family.</text>
</comment>
<evidence type="ECO:0000256" key="6">
    <source>
        <dbReference type="ARBA" id="ARBA00023136"/>
    </source>
</evidence>
<feature type="transmembrane region" description="Helical" evidence="7">
    <location>
        <begin position="164"/>
        <end position="183"/>
    </location>
</feature>
<evidence type="ECO:0000256" key="5">
    <source>
        <dbReference type="ARBA" id="ARBA00022989"/>
    </source>
</evidence>
<keyword evidence="9" id="KW-0645">Protease</keyword>
<feature type="transmembrane region" description="Helical" evidence="7">
    <location>
        <begin position="12"/>
        <end position="34"/>
    </location>
</feature>